<dbReference type="PROSITE" id="PS00028">
    <property type="entry name" value="ZINC_FINGER_C2H2_1"/>
    <property type="match status" value="1"/>
</dbReference>
<evidence type="ECO:0000313" key="5">
    <source>
        <dbReference type="Proteomes" id="UP001201163"/>
    </source>
</evidence>
<dbReference type="InterPro" id="IPR041078">
    <property type="entry name" value="Plavaka"/>
</dbReference>
<dbReference type="InterPro" id="IPR013087">
    <property type="entry name" value="Znf_C2H2_type"/>
</dbReference>
<evidence type="ECO:0000259" key="3">
    <source>
        <dbReference type="PROSITE" id="PS50157"/>
    </source>
</evidence>
<reference evidence="4" key="1">
    <citation type="submission" date="2022-01" db="EMBL/GenBank/DDBJ databases">
        <title>Comparative genomics reveals a dynamic genome evolution in the ectomycorrhizal milk-cap (Lactarius) mushrooms.</title>
        <authorList>
            <consortium name="DOE Joint Genome Institute"/>
            <person name="Lebreton A."/>
            <person name="Tang N."/>
            <person name="Kuo A."/>
            <person name="LaButti K."/>
            <person name="Drula E."/>
            <person name="Barry K."/>
            <person name="Clum A."/>
            <person name="Lipzen A."/>
            <person name="Mousain D."/>
            <person name="Ng V."/>
            <person name="Wang R."/>
            <person name="Wang X."/>
            <person name="Dai Y."/>
            <person name="Henrissat B."/>
            <person name="Grigoriev I.V."/>
            <person name="Guerin-Laguette A."/>
            <person name="Yu F."/>
            <person name="Martin F.M."/>
        </authorList>
    </citation>
    <scope>NUCLEOTIDE SEQUENCE</scope>
    <source>
        <strain evidence="4">QP</strain>
    </source>
</reference>
<dbReference type="PROSITE" id="PS50157">
    <property type="entry name" value="ZINC_FINGER_C2H2_2"/>
    <property type="match status" value="1"/>
</dbReference>
<protein>
    <recommendedName>
        <fullName evidence="3">C2H2-type domain-containing protein</fullName>
    </recommendedName>
</protein>
<dbReference type="AlphaFoldDB" id="A0AAD4L5T6"/>
<proteinExistence type="predicted"/>
<sequence>MRQWQCPFPQCPSKFKTQHGRKCHIRTVHTNSNRRLVIQNLERAARTDSEGGDDGHSVNLENCRGPAAQRIEHPYLTGNFLPPGTPPPPRETPAQGDWTPFDSEAQFMLADLLFRRAEMSASNIDTLMDIWAQSSAEVNQPPPFESHKHMYATIDASTLGDVPWQCSIVGFSGNVDNSSPEWMRTSYDVWYRDPDVVVSNMLSNPDFAGQFDLRPYIDLDSRGKCRWSNVMSGNIA</sequence>
<accession>A0AAD4L5T6</accession>
<feature type="non-terminal residue" evidence="4">
    <location>
        <position position="1"/>
    </location>
</feature>
<name>A0AAD4L5T6_9AGAM</name>
<keyword evidence="1" id="KW-0862">Zinc</keyword>
<dbReference type="Proteomes" id="UP001201163">
    <property type="component" value="Unassembled WGS sequence"/>
</dbReference>
<evidence type="ECO:0000313" key="4">
    <source>
        <dbReference type="EMBL" id="KAH8977610.1"/>
    </source>
</evidence>
<dbReference type="GO" id="GO:0008270">
    <property type="term" value="F:zinc ion binding"/>
    <property type="evidence" value="ECO:0007669"/>
    <property type="project" value="UniProtKB-KW"/>
</dbReference>
<keyword evidence="1" id="KW-0863">Zinc-finger</keyword>
<evidence type="ECO:0000256" key="1">
    <source>
        <dbReference type="PROSITE-ProRule" id="PRU00042"/>
    </source>
</evidence>
<dbReference type="Gene3D" id="3.30.160.60">
    <property type="entry name" value="Classic Zinc Finger"/>
    <property type="match status" value="1"/>
</dbReference>
<keyword evidence="5" id="KW-1185">Reference proteome</keyword>
<comment type="caution">
    <text evidence="4">The sequence shown here is derived from an EMBL/GenBank/DDBJ whole genome shotgun (WGS) entry which is preliminary data.</text>
</comment>
<gene>
    <name evidence="4" type="ORF">EDB92DRAFT_1808556</name>
</gene>
<feature type="region of interest" description="Disordered" evidence="2">
    <location>
        <begin position="76"/>
        <end position="100"/>
    </location>
</feature>
<evidence type="ECO:0000256" key="2">
    <source>
        <dbReference type="SAM" id="MobiDB-lite"/>
    </source>
</evidence>
<keyword evidence="1" id="KW-0479">Metal-binding</keyword>
<feature type="domain" description="C2H2-type" evidence="3">
    <location>
        <begin position="4"/>
        <end position="34"/>
    </location>
</feature>
<organism evidence="4 5">
    <name type="scientific">Lactarius akahatsu</name>
    <dbReference type="NCBI Taxonomy" id="416441"/>
    <lineage>
        <taxon>Eukaryota</taxon>
        <taxon>Fungi</taxon>
        <taxon>Dikarya</taxon>
        <taxon>Basidiomycota</taxon>
        <taxon>Agaricomycotina</taxon>
        <taxon>Agaricomycetes</taxon>
        <taxon>Russulales</taxon>
        <taxon>Russulaceae</taxon>
        <taxon>Lactarius</taxon>
    </lineage>
</organism>
<dbReference type="EMBL" id="JAKELL010000294">
    <property type="protein sequence ID" value="KAH8977610.1"/>
    <property type="molecule type" value="Genomic_DNA"/>
</dbReference>
<dbReference type="Pfam" id="PF18759">
    <property type="entry name" value="Plavaka"/>
    <property type="match status" value="1"/>
</dbReference>